<dbReference type="Proteomes" id="UP000515947">
    <property type="component" value="Chromosome"/>
</dbReference>
<dbReference type="InterPro" id="IPR002734">
    <property type="entry name" value="RibDG_C"/>
</dbReference>
<dbReference type="InterPro" id="IPR024072">
    <property type="entry name" value="DHFR-like_dom_sf"/>
</dbReference>
<dbReference type="SUPFAM" id="SSF53597">
    <property type="entry name" value="Dihydrofolate reductase-like"/>
    <property type="match status" value="1"/>
</dbReference>
<accession>A0A7G9RFG6</accession>
<protein>
    <submittedName>
        <fullName evidence="2">Dihydrofolate reductase family protein</fullName>
    </submittedName>
</protein>
<dbReference type="GO" id="GO:0008703">
    <property type="term" value="F:5-amino-6-(5-phosphoribosylamino)uracil reductase activity"/>
    <property type="evidence" value="ECO:0007669"/>
    <property type="project" value="InterPro"/>
</dbReference>
<keyword evidence="3" id="KW-1185">Reference proteome</keyword>
<evidence type="ECO:0000313" key="2">
    <source>
        <dbReference type="EMBL" id="QNN54341.1"/>
    </source>
</evidence>
<dbReference type="PANTHER" id="PTHR38011">
    <property type="entry name" value="DIHYDROFOLATE REDUCTASE FAMILY PROTEIN (AFU_ORTHOLOGUE AFUA_8G06820)"/>
    <property type="match status" value="1"/>
</dbReference>
<dbReference type="Gene3D" id="3.40.430.10">
    <property type="entry name" value="Dihydrofolate Reductase, subunit A"/>
    <property type="match status" value="1"/>
</dbReference>
<dbReference type="PANTHER" id="PTHR38011:SF12">
    <property type="entry name" value="BIFUNCTIONAL DEAMINASE-REDUCTASE DOMAIN PROTEIN"/>
    <property type="match status" value="1"/>
</dbReference>
<sequence>MGSKVVAGITTSVDGYYAGPDDGPGRGLGIGGERLHYWVFGGPWTYEGQRDAGDATGEDREFLEHWVDANGAVICGRGTYDAAGAWGGRNPWPVPLFVLTHRVEEQPAADTGFVFVADLGTAVRRAREAAGDKGVFIMGGGGVITEALAAGLLDELVVSVSPVILGRGKRLFDGFDRDVDLRKLQVWSSPLATHVRYAVRGG</sequence>
<dbReference type="EMBL" id="CP060713">
    <property type="protein sequence ID" value="QNN54341.1"/>
    <property type="molecule type" value="Genomic_DNA"/>
</dbReference>
<proteinExistence type="predicted"/>
<organism evidence="2 3">
    <name type="scientific">Nocardioides mesophilus</name>
    <dbReference type="NCBI Taxonomy" id="433659"/>
    <lineage>
        <taxon>Bacteria</taxon>
        <taxon>Bacillati</taxon>
        <taxon>Actinomycetota</taxon>
        <taxon>Actinomycetes</taxon>
        <taxon>Propionibacteriales</taxon>
        <taxon>Nocardioidaceae</taxon>
        <taxon>Nocardioides</taxon>
    </lineage>
</organism>
<reference evidence="2 3" key="1">
    <citation type="submission" date="2020-08" db="EMBL/GenBank/DDBJ databases">
        <title>Genome sequence of Nocardioides mesophilus KACC 16243T.</title>
        <authorList>
            <person name="Hyun D.-W."/>
            <person name="Bae J.-W."/>
        </authorList>
    </citation>
    <scope>NUCLEOTIDE SEQUENCE [LARGE SCALE GENOMIC DNA]</scope>
    <source>
        <strain evidence="2 3">KACC 16243</strain>
    </source>
</reference>
<name>A0A7G9RFG6_9ACTN</name>
<dbReference type="RefSeq" id="WP_187580181.1">
    <property type="nucleotide sequence ID" value="NZ_CP060713.1"/>
</dbReference>
<gene>
    <name evidence="2" type="ORF">H9L09_08430</name>
</gene>
<dbReference type="InterPro" id="IPR050765">
    <property type="entry name" value="Riboflavin_Biosynth_HTPR"/>
</dbReference>
<dbReference type="AlphaFoldDB" id="A0A7G9RFG6"/>
<evidence type="ECO:0000313" key="3">
    <source>
        <dbReference type="Proteomes" id="UP000515947"/>
    </source>
</evidence>
<evidence type="ECO:0000259" key="1">
    <source>
        <dbReference type="Pfam" id="PF01872"/>
    </source>
</evidence>
<dbReference type="GO" id="GO:0009231">
    <property type="term" value="P:riboflavin biosynthetic process"/>
    <property type="evidence" value="ECO:0007669"/>
    <property type="project" value="InterPro"/>
</dbReference>
<feature type="domain" description="Bacterial bifunctional deaminase-reductase C-terminal" evidence="1">
    <location>
        <begin position="4"/>
        <end position="188"/>
    </location>
</feature>
<dbReference type="Pfam" id="PF01872">
    <property type="entry name" value="RibD_C"/>
    <property type="match status" value="1"/>
</dbReference>
<dbReference type="KEGG" id="nmes:H9L09_08430"/>